<feature type="transmembrane region" description="Helical" evidence="1">
    <location>
        <begin position="86"/>
        <end position="114"/>
    </location>
</feature>
<keyword evidence="1" id="KW-0472">Membrane</keyword>
<organism evidence="2 3">
    <name type="scientific">Staphylococcus intermedius NCTC 11048</name>
    <dbReference type="NCBI Taxonomy" id="1141106"/>
    <lineage>
        <taxon>Bacteria</taxon>
        <taxon>Bacillati</taxon>
        <taxon>Bacillota</taxon>
        <taxon>Bacilli</taxon>
        <taxon>Bacillales</taxon>
        <taxon>Staphylococcaceae</taxon>
        <taxon>Staphylococcus</taxon>
        <taxon>Staphylococcus intermedius group</taxon>
    </lineage>
</organism>
<sequence>MSDVILWVLVLAAFVLAFIGLIKPIIPAIPVLWIGFLIYQFGINGATLSWIFWTAMMIFTIFIFVSDLWLNRYFVNRFGGTKKGEWAALIGVLVGVFVLPPFGVVIVPFIAVMIVEMMQSKNLMQAIKASIGSLIAFFSSAVMQAMLMFVMIIWFFIDALLIN</sequence>
<dbReference type="InterPro" id="IPR007403">
    <property type="entry name" value="DUF456"/>
</dbReference>
<dbReference type="PANTHER" id="PTHR39165">
    <property type="entry name" value="IG HYPOTHETICAL 17883"/>
    <property type="match status" value="1"/>
</dbReference>
<name>A0A380G9W8_STAIN</name>
<gene>
    <name evidence="2" type="ORF">NCTC11048_02625</name>
</gene>
<feature type="transmembrane region" description="Helical" evidence="1">
    <location>
        <begin position="6"/>
        <end position="39"/>
    </location>
</feature>
<protein>
    <submittedName>
        <fullName evidence="2">Putative glycine-zipper protein</fullName>
    </submittedName>
</protein>
<evidence type="ECO:0000256" key="1">
    <source>
        <dbReference type="SAM" id="Phobius"/>
    </source>
</evidence>
<dbReference type="Proteomes" id="UP000255549">
    <property type="component" value="Unassembled WGS sequence"/>
</dbReference>
<evidence type="ECO:0000313" key="3">
    <source>
        <dbReference type="Proteomes" id="UP000255549"/>
    </source>
</evidence>
<reference evidence="2 3" key="1">
    <citation type="submission" date="2018-06" db="EMBL/GenBank/DDBJ databases">
        <authorList>
            <consortium name="Pathogen Informatics"/>
            <person name="Doyle S."/>
        </authorList>
    </citation>
    <scope>NUCLEOTIDE SEQUENCE [LARGE SCALE GENOMIC DNA]</scope>
    <source>
        <strain evidence="3">NCTC 11048</strain>
    </source>
</reference>
<dbReference type="Pfam" id="PF04306">
    <property type="entry name" value="DUF456"/>
    <property type="match status" value="1"/>
</dbReference>
<feature type="transmembrane region" description="Helical" evidence="1">
    <location>
        <begin position="46"/>
        <end position="66"/>
    </location>
</feature>
<evidence type="ECO:0000313" key="2">
    <source>
        <dbReference type="EMBL" id="SUM47542.1"/>
    </source>
</evidence>
<proteinExistence type="predicted"/>
<keyword evidence="1" id="KW-1133">Transmembrane helix</keyword>
<dbReference type="STRING" id="1141106.GCA_000308095_01269"/>
<dbReference type="AlphaFoldDB" id="A0A380G9W8"/>
<keyword evidence="3" id="KW-1185">Reference proteome</keyword>
<dbReference type="PANTHER" id="PTHR39165:SF1">
    <property type="entry name" value="DUF456 DOMAIN-CONTAINING PROTEIN"/>
    <property type="match status" value="1"/>
</dbReference>
<dbReference type="RefSeq" id="WP_019168579.1">
    <property type="nucleotide sequence ID" value="NZ_CAIB01000157.1"/>
</dbReference>
<feature type="transmembrane region" description="Helical" evidence="1">
    <location>
        <begin position="134"/>
        <end position="157"/>
    </location>
</feature>
<accession>A0A380G9W8</accession>
<dbReference type="OrthoDB" id="9808460at2"/>
<dbReference type="EMBL" id="UHDP01000003">
    <property type="protein sequence ID" value="SUM47542.1"/>
    <property type="molecule type" value="Genomic_DNA"/>
</dbReference>
<keyword evidence="1" id="KW-0812">Transmembrane</keyword>